<sequence>MNVISQISLLVLLLELIFGALFNPKA</sequence>
<evidence type="ECO:0000313" key="1">
    <source>
        <dbReference type="EMBL" id="JAH59227.1"/>
    </source>
</evidence>
<organism evidence="1">
    <name type="scientific">Anguilla anguilla</name>
    <name type="common">European freshwater eel</name>
    <name type="synonym">Muraena anguilla</name>
    <dbReference type="NCBI Taxonomy" id="7936"/>
    <lineage>
        <taxon>Eukaryota</taxon>
        <taxon>Metazoa</taxon>
        <taxon>Chordata</taxon>
        <taxon>Craniata</taxon>
        <taxon>Vertebrata</taxon>
        <taxon>Euteleostomi</taxon>
        <taxon>Actinopterygii</taxon>
        <taxon>Neopterygii</taxon>
        <taxon>Teleostei</taxon>
        <taxon>Anguilliformes</taxon>
        <taxon>Anguillidae</taxon>
        <taxon>Anguilla</taxon>
    </lineage>
</organism>
<protein>
    <submittedName>
        <fullName evidence="1">Uncharacterized protein</fullName>
    </submittedName>
</protein>
<accession>A0A0E9U0I5</accession>
<dbReference type="AlphaFoldDB" id="A0A0E9U0I5"/>
<name>A0A0E9U0I5_ANGAN</name>
<proteinExistence type="predicted"/>
<reference evidence="1" key="1">
    <citation type="submission" date="2014-11" db="EMBL/GenBank/DDBJ databases">
        <authorList>
            <person name="Amaro Gonzalez C."/>
        </authorList>
    </citation>
    <scope>NUCLEOTIDE SEQUENCE</scope>
</reference>
<reference evidence="1" key="2">
    <citation type="journal article" date="2015" name="Fish Shellfish Immunol.">
        <title>Early steps in the European eel (Anguilla anguilla)-Vibrio vulnificus interaction in the gills: Role of the RtxA13 toxin.</title>
        <authorList>
            <person name="Callol A."/>
            <person name="Pajuelo D."/>
            <person name="Ebbesson L."/>
            <person name="Teles M."/>
            <person name="MacKenzie S."/>
            <person name="Amaro C."/>
        </authorList>
    </citation>
    <scope>NUCLEOTIDE SEQUENCE</scope>
</reference>
<dbReference type="EMBL" id="GBXM01049350">
    <property type="protein sequence ID" value="JAH59227.1"/>
    <property type="molecule type" value="Transcribed_RNA"/>
</dbReference>